<dbReference type="KEGG" id="ccin:107265895"/>
<keyword evidence="6" id="KW-0862">Zinc</keyword>
<keyword evidence="5 11" id="KW-0863">Zinc-finger</keyword>
<dbReference type="Pfam" id="PF13912">
    <property type="entry name" value="zf-C2H2_6"/>
    <property type="match status" value="2"/>
</dbReference>
<feature type="domain" description="C2H2-type" evidence="12">
    <location>
        <begin position="321"/>
        <end position="348"/>
    </location>
</feature>
<evidence type="ECO:0000256" key="5">
    <source>
        <dbReference type="ARBA" id="ARBA00022771"/>
    </source>
</evidence>
<keyword evidence="13" id="KW-1185">Reference proteome</keyword>
<evidence type="ECO:0000256" key="1">
    <source>
        <dbReference type="ARBA" id="ARBA00004123"/>
    </source>
</evidence>
<feature type="domain" description="C2H2-type" evidence="12">
    <location>
        <begin position="511"/>
        <end position="538"/>
    </location>
</feature>
<dbReference type="SMART" id="SM00355">
    <property type="entry name" value="ZnF_C2H2"/>
    <property type="match status" value="15"/>
</dbReference>
<dbReference type="GO" id="GO:0000978">
    <property type="term" value="F:RNA polymerase II cis-regulatory region sequence-specific DNA binding"/>
    <property type="evidence" value="ECO:0007669"/>
    <property type="project" value="TreeGrafter"/>
</dbReference>
<comment type="subcellular location">
    <subcellularLocation>
        <location evidence="1">Nucleus</location>
    </subcellularLocation>
</comment>
<evidence type="ECO:0000256" key="9">
    <source>
        <dbReference type="ARBA" id="ARBA00023163"/>
    </source>
</evidence>
<keyword evidence="8" id="KW-0238">DNA-binding</keyword>
<feature type="domain" description="C2H2-type" evidence="12">
    <location>
        <begin position="596"/>
        <end position="623"/>
    </location>
</feature>
<accession>A0AAJ7BPK9</accession>
<dbReference type="PROSITE" id="PS50157">
    <property type="entry name" value="ZINC_FINGER_C2H2_2"/>
    <property type="match status" value="13"/>
</dbReference>
<evidence type="ECO:0000256" key="8">
    <source>
        <dbReference type="ARBA" id="ARBA00023125"/>
    </source>
</evidence>
<keyword evidence="10" id="KW-0539">Nucleus</keyword>
<dbReference type="PANTHER" id="PTHR24390">
    <property type="entry name" value="ZINC FINGER PROTEIN"/>
    <property type="match status" value="1"/>
</dbReference>
<sequence>MKTKTKKDKVDMEPNMAKDIKPAYEADNWSLNMKQEPIEKLTTTKSLCSNNDWLADKACKIEDDLSDCLDQFQEVPFNQITIKLSESHGEETNSKMTCTLCGARYTSQLKYEFHMERHKFGRIDLFICPLCQRKSTSENLLWDHYFYIHKNTQRYICMTCGKLFPKQSKLKNHQDKYNHSGINEIHIETDENGITIDNTTIRKAIVKEIQGMQTGKCTLCGKEVTDLDPNAINDAITCTMCEGSDLSLMVDSDGTKVISRRQYHCSKCTKHFLRKERLEFHEMRHNEDMSKHICSSCGKKFSAENALYEHYIFVHKGARPHICELCGKSFQLKARLKEHLRSHTGERPYKCDACDQRCMTANALKIHKKIHSVHERFVCQICNKTFSKKQNMNEHLEKHWKYDRKIVLQQAFKCRICSEKFPTFRSLKRHMIETHEIDSQDPILMEQKPWYKCEQCNEKFKHQMSLKVHREKIHQGKVNPIFHCDVCDATFKIKQLLANHIKSKHDGEKRYKCAQCGKGFNETKSLHNHILLHTGKKPYTCEYCGIAFRRKDSRDQHHRKHTGEQPYKCQDCDETFSSTNNRSKHRKQVHEKRDCQICPDCGDECIGQQQIRIHLNMHLGEKLKKLEES</sequence>
<feature type="domain" description="C2H2-type" evidence="12">
    <location>
        <begin position="263"/>
        <end position="290"/>
    </location>
</feature>
<reference evidence="14 15" key="1">
    <citation type="submission" date="2025-04" db="UniProtKB">
        <authorList>
            <consortium name="RefSeq"/>
        </authorList>
    </citation>
    <scope>IDENTIFICATION</scope>
</reference>
<dbReference type="AlphaFoldDB" id="A0AAJ7BPK9"/>
<dbReference type="GO" id="GO:0005634">
    <property type="term" value="C:nucleus"/>
    <property type="evidence" value="ECO:0007669"/>
    <property type="project" value="UniProtKB-SubCell"/>
</dbReference>
<proteinExistence type="inferred from homology"/>
<feature type="domain" description="C2H2-type" evidence="12">
    <location>
        <begin position="349"/>
        <end position="376"/>
    </location>
</feature>
<feature type="domain" description="C2H2-type" evidence="12">
    <location>
        <begin position="451"/>
        <end position="479"/>
    </location>
</feature>
<dbReference type="GO" id="GO:0008270">
    <property type="term" value="F:zinc ion binding"/>
    <property type="evidence" value="ECO:0007669"/>
    <property type="project" value="UniProtKB-KW"/>
</dbReference>
<evidence type="ECO:0000256" key="4">
    <source>
        <dbReference type="ARBA" id="ARBA00022737"/>
    </source>
</evidence>
<evidence type="ECO:0000256" key="2">
    <source>
        <dbReference type="ARBA" id="ARBA00006991"/>
    </source>
</evidence>
<dbReference type="SUPFAM" id="SSF57667">
    <property type="entry name" value="beta-beta-alpha zinc fingers"/>
    <property type="match status" value="7"/>
</dbReference>
<protein>
    <submittedName>
        <fullName evidence="14 15">Zinc finger protein 85</fullName>
    </submittedName>
</protein>
<dbReference type="Proteomes" id="UP000694920">
    <property type="component" value="Unplaced"/>
</dbReference>
<feature type="domain" description="C2H2-type" evidence="12">
    <location>
        <begin position="377"/>
        <end position="399"/>
    </location>
</feature>
<feature type="domain" description="C2H2-type" evidence="12">
    <location>
        <begin position="155"/>
        <end position="184"/>
    </location>
</feature>
<dbReference type="RefSeq" id="XP_015591278.1">
    <property type="nucleotide sequence ID" value="XM_015735792.2"/>
</dbReference>
<dbReference type="GeneID" id="107265895"/>
<keyword evidence="3" id="KW-0479">Metal-binding</keyword>
<dbReference type="Pfam" id="PF12874">
    <property type="entry name" value="zf-met"/>
    <property type="match status" value="1"/>
</dbReference>
<dbReference type="FunFam" id="3.30.160.60:FF:001370">
    <property type="entry name" value="Zinc finger protein"/>
    <property type="match status" value="1"/>
</dbReference>
<evidence type="ECO:0000259" key="12">
    <source>
        <dbReference type="PROSITE" id="PS50157"/>
    </source>
</evidence>
<dbReference type="Pfam" id="PF00096">
    <property type="entry name" value="zf-C2H2"/>
    <property type="match status" value="4"/>
</dbReference>
<evidence type="ECO:0000313" key="13">
    <source>
        <dbReference type="Proteomes" id="UP000694920"/>
    </source>
</evidence>
<evidence type="ECO:0000256" key="6">
    <source>
        <dbReference type="ARBA" id="ARBA00022833"/>
    </source>
</evidence>
<dbReference type="FunFam" id="3.30.160.60:FF:000065">
    <property type="entry name" value="B-cell CLL/lymphoma 6, member B"/>
    <property type="match status" value="1"/>
</dbReference>
<evidence type="ECO:0000313" key="15">
    <source>
        <dbReference type="RefSeq" id="XP_024938785.1"/>
    </source>
</evidence>
<dbReference type="PANTHER" id="PTHR24390:SF159">
    <property type="entry name" value="GROWTH FACTOR INDEPENDENT 1 TRANSCRIPTIONAL REPRESSOR"/>
    <property type="match status" value="1"/>
</dbReference>
<comment type="similarity">
    <text evidence="2">Belongs to the krueppel C2H2-type zinc-finger protein family.</text>
</comment>
<evidence type="ECO:0000256" key="10">
    <source>
        <dbReference type="ARBA" id="ARBA00023242"/>
    </source>
</evidence>
<dbReference type="Gene3D" id="3.30.160.60">
    <property type="entry name" value="Classic Zinc Finger"/>
    <property type="match status" value="9"/>
</dbReference>
<evidence type="ECO:0000256" key="11">
    <source>
        <dbReference type="PROSITE-ProRule" id="PRU00042"/>
    </source>
</evidence>
<evidence type="ECO:0000313" key="14">
    <source>
        <dbReference type="RefSeq" id="XP_015591278.1"/>
    </source>
</evidence>
<dbReference type="GO" id="GO:0003700">
    <property type="term" value="F:DNA-binding transcription factor activity"/>
    <property type="evidence" value="ECO:0007669"/>
    <property type="project" value="TreeGrafter"/>
</dbReference>
<dbReference type="FunFam" id="3.30.160.60:FF:002343">
    <property type="entry name" value="Zinc finger protein 33A"/>
    <property type="match status" value="1"/>
</dbReference>
<evidence type="ECO:0000256" key="7">
    <source>
        <dbReference type="ARBA" id="ARBA00023015"/>
    </source>
</evidence>
<evidence type="ECO:0000256" key="3">
    <source>
        <dbReference type="ARBA" id="ARBA00022723"/>
    </source>
</evidence>
<gene>
    <name evidence="14 15" type="primary">LOC107265895</name>
</gene>
<dbReference type="RefSeq" id="XP_024938785.1">
    <property type="nucleotide sequence ID" value="XM_025083017.1"/>
</dbReference>
<keyword evidence="4" id="KW-0677">Repeat</keyword>
<feature type="domain" description="C2H2-type" evidence="12">
    <location>
        <begin position="539"/>
        <end position="566"/>
    </location>
</feature>
<feature type="domain" description="C2H2-type" evidence="12">
    <location>
        <begin position="482"/>
        <end position="510"/>
    </location>
</feature>
<name>A0AAJ7BPK9_CEPCN</name>
<dbReference type="InterPro" id="IPR036236">
    <property type="entry name" value="Znf_C2H2_sf"/>
</dbReference>
<dbReference type="FunFam" id="3.30.160.60:FF:000624">
    <property type="entry name" value="zinc finger protein 697"/>
    <property type="match status" value="1"/>
</dbReference>
<organism evidence="13 14">
    <name type="scientific">Cephus cinctus</name>
    <name type="common">Wheat stem sawfly</name>
    <dbReference type="NCBI Taxonomy" id="211228"/>
    <lineage>
        <taxon>Eukaryota</taxon>
        <taxon>Metazoa</taxon>
        <taxon>Ecdysozoa</taxon>
        <taxon>Arthropoda</taxon>
        <taxon>Hexapoda</taxon>
        <taxon>Insecta</taxon>
        <taxon>Pterygota</taxon>
        <taxon>Neoptera</taxon>
        <taxon>Endopterygota</taxon>
        <taxon>Hymenoptera</taxon>
        <taxon>Cephoidea</taxon>
        <taxon>Cephidae</taxon>
        <taxon>Cephus</taxon>
    </lineage>
</organism>
<dbReference type="InterPro" id="IPR013087">
    <property type="entry name" value="Znf_C2H2_type"/>
</dbReference>
<feature type="domain" description="C2H2-type" evidence="12">
    <location>
        <begin position="412"/>
        <end position="440"/>
    </location>
</feature>
<keyword evidence="9" id="KW-0804">Transcription</keyword>
<keyword evidence="7" id="KW-0805">Transcription regulation</keyword>
<dbReference type="GO" id="GO:0006357">
    <property type="term" value="P:regulation of transcription by RNA polymerase II"/>
    <property type="evidence" value="ECO:0007669"/>
    <property type="project" value="TreeGrafter"/>
</dbReference>
<feature type="domain" description="C2H2-type" evidence="12">
    <location>
        <begin position="292"/>
        <end position="320"/>
    </location>
</feature>
<dbReference type="PROSITE" id="PS00028">
    <property type="entry name" value="ZINC_FINGER_C2H2_1"/>
    <property type="match status" value="14"/>
</dbReference>
<feature type="domain" description="C2H2-type" evidence="12">
    <location>
        <begin position="567"/>
        <end position="595"/>
    </location>
</feature>